<dbReference type="Proteomes" id="UP001285354">
    <property type="component" value="Unassembled WGS sequence"/>
</dbReference>
<organism evidence="1 2">
    <name type="scientific">Diplocarpon rosae</name>
    <dbReference type="NCBI Taxonomy" id="946125"/>
    <lineage>
        <taxon>Eukaryota</taxon>
        <taxon>Fungi</taxon>
        <taxon>Dikarya</taxon>
        <taxon>Ascomycota</taxon>
        <taxon>Pezizomycotina</taxon>
        <taxon>Leotiomycetes</taxon>
        <taxon>Helotiales</taxon>
        <taxon>Drepanopezizaceae</taxon>
        <taxon>Diplocarpon</taxon>
    </lineage>
</organism>
<dbReference type="PANTHER" id="PTHR47643">
    <property type="entry name" value="TPR DOMAIN PROTEIN (AFU_ORTHOLOGUE AFUA_5G12710)"/>
    <property type="match status" value="1"/>
</dbReference>
<name>A0AAD9T467_9HELO</name>
<evidence type="ECO:0000313" key="1">
    <source>
        <dbReference type="EMBL" id="KAK2629035.1"/>
    </source>
</evidence>
<evidence type="ECO:0000313" key="2">
    <source>
        <dbReference type="Proteomes" id="UP001285354"/>
    </source>
</evidence>
<dbReference type="AlphaFoldDB" id="A0AAD9T467"/>
<proteinExistence type="predicted"/>
<sequence length="332" mass="37391">MCRLGDSLVLERALTYLRIEAFDGALNDVSALVWRWRRKACSGERSHSELFSAYTPIEPLASTNSIDTHRRVAEKKRGVYDFNKLYKATKCRPLLLDAATFQGPVEAQESPGRGRYLYTTRAVKAGELLLCEKVFAYCYAASAEGLAKAHLNSVVQTPFLEDVARDRITVSKHAHPIRTISTKLAVDPSLRANFEDLSCGDYEVALMDKRWLMPEQLRRSSEFAEGDAQLRDIFKAPEYDRSMDTTNIHQSLLHFYLQAKLHGRPAARTSRDEHETTGTPRISMQASPRIAVHRWGVPVDGATSAWLSLRSAYKVFGQIELADQAEELARIS</sequence>
<protein>
    <submittedName>
        <fullName evidence="1">Uncharacterized protein</fullName>
    </submittedName>
</protein>
<reference evidence="1" key="1">
    <citation type="submission" date="2023-06" db="EMBL/GenBank/DDBJ databases">
        <title>Draft genome of Marssonina rosae.</title>
        <authorList>
            <person name="Cheng Q."/>
        </authorList>
    </citation>
    <scope>NUCLEOTIDE SEQUENCE</scope>
    <source>
        <strain evidence="1">R4</strain>
    </source>
</reference>
<gene>
    <name evidence="1" type="ORF">QTJ16_002138</name>
</gene>
<dbReference type="EMBL" id="JAUBYV010000002">
    <property type="protein sequence ID" value="KAK2629035.1"/>
    <property type="molecule type" value="Genomic_DNA"/>
</dbReference>
<dbReference type="PANTHER" id="PTHR47643:SF2">
    <property type="entry name" value="TPR DOMAIN PROTEIN (AFU_ORTHOLOGUE AFUA_5G12710)"/>
    <property type="match status" value="1"/>
</dbReference>
<comment type="caution">
    <text evidence="1">The sequence shown here is derived from an EMBL/GenBank/DDBJ whole genome shotgun (WGS) entry which is preliminary data.</text>
</comment>
<accession>A0AAD9T467</accession>
<keyword evidence="2" id="KW-1185">Reference proteome</keyword>
<dbReference type="InterPro" id="IPR053209">
    <property type="entry name" value="Gramillin-biosynth_MTr"/>
</dbReference>